<gene>
    <name evidence="1" type="ORF">TTHT_1999</name>
</gene>
<keyword evidence="2" id="KW-1185">Reference proteome</keyword>
<protein>
    <submittedName>
        <fullName evidence="1">Uncharacterized protein</fullName>
    </submittedName>
</protein>
<dbReference type="EMBL" id="AP017470">
    <property type="protein sequence ID" value="BBB33442.1"/>
    <property type="molecule type" value="Genomic_DNA"/>
</dbReference>
<dbReference type="AlphaFoldDB" id="A0A7R6PNP6"/>
<name>A0A7R6PNP6_9BACT</name>
<reference evidence="1 2" key="1">
    <citation type="journal article" date="2012" name="Extremophiles">
        <title>Thermotomaculum hydrothermale gen. nov., sp. nov., a novel heterotrophic thermophile within the phylum Acidobacteria from a deep-sea hydrothermal vent chimney in the Southern Okinawa Trough.</title>
        <authorList>
            <person name="Izumi H."/>
            <person name="Nunoura T."/>
            <person name="Miyazaki M."/>
            <person name="Mino S."/>
            <person name="Toki T."/>
            <person name="Takai K."/>
            <person name="Sako Y."/>
            <person name="Sawabe T."/>
            <person name="Nakagawa S."/>
        </authorList>
    </citation>
    <scope>NUCLEOTIDE SEQUENCE [LARGE SCALE GENOMIC DNA]</scope>
    <source>
        <strain evidence="1 2">AC55</strain>
    </source>
</reference>
<proteinExistence type="predicted"/>
<evidence type="ECO:0000313" key="2">
    <source>
        <dbReference type="Proteomes" id="UP000595564"/>
    </source>
</evidence>
<organism evidence="1 2">
    <name type="scientific">Thermotomaculum hydrothermale</name>
    <dbReference type="NCBI Taxonomy" id="981385"/>
    <lineage>
        <taxon>Bacteria</taxon>
        <taxon>Pseudomonadati</taxon>
        <taxon>Acidobacteriota</taxon>
        <taxon>Holophagae</taxon>
        <taxon>Thermotomaculales</taxon>
        <taxon>Thermotomaculaceae</taxon>
        <taxon>Thermotomaculum</taxon>
    </lineage>
</organism>
<dbReference type="RefSeq" id="WP_201327751.1">
    <property type="nucleotide sequence ID" value="NZ_AP017470.1"/>
</dbReference>
<dbReference type="KEGG" id="thyd:TTHT_1999"/>
<accession>A0A7R6PNP6</accession>
<evidence type="ECO:0000313" key="1">
    <source>
        <dbReference type="EMBL" id="BBB33442.1"/>
    </source>
</evidence>
<sequence>MKVIKNLLFVFLTIFFQYNLYSAVNPNYHSEFVRSYDLCIAYFLKIKDVKRVYFEKKVMMEFKYYTLKDFLDFLSKKQSPNFQEINFYNFFNKFFYVDRQYNKDVSLMRNQLLNFDYEQLEKSHSPKLVFCVNAEKFLNAIERKQSKFPVFVPGILSYLVVKPLTPIQLKKDCFLLSFVVVDIPVHKTRNGSFYLEYSEVSHSNAYKSIYIFKITFAKGDGEIVQIWKFTDAVYD</sequence>
<dbReference type="Proteomes" id="UP000595564">
    <property type="component" value="Chromosome"/>
</dbReference>